<dbReference type="Gene3D" id="1.20.1370.10">
    <property type="entry name" value="Hemocyanin, N-terminal domain"/>
    <property type="match status" value="1"/>
</dbReference>
<dbReference type="SUPFAM" id="SSF48056">
    <property type="entry name" value="Di-copper centre-containing domain"/>
    <property type="match status" value="1"/>
</dbReference>
<dbReference type="PROSITE" id="PS00210">
    <property type="entry name" value="HEMOCYANIN_2"/>
    <property type="match status" value="1"/>
</dbReference>
<proteinExistence type="predicted"/>
<dbReference type="PANTHER" id="PTHR11511">
    <property type="entry name" value="LARVAL STORAGE PROTEIN/PHENOLOXIDASE"/>
    <property type="match status" value="1"/>
</dbReference>
<organism evidence="6 7">
    <name type="scientific">Molorchus minor</name>
    <dbReference type="NCBI Taxonomy" id="1323400"/>
    <lineage>
        <taxon>Eukaryota</taxon>
        <taxon>Metazoa</taxon>
        <taxon>Ecdysozoa</taxon>
        <taxon>Arthropoda</taxon>
        <taxon>Hexapoda</taxon>
        <taxon>Insecta</taxon>
        <taxon>Pterygota</taxon>
        <taxon>Neoptera</taxon>
        <taxon>Endopterygota</taxon>
        <taxon>Coleoptera</taxon>
        <taxon>Polyphaga</taxon>
        <taxon>Cucujiformia</taxon>
        <taxon>Chrysomeloidea</taxon>
        <taxon>Cerambycidae</taxon>
        <taxon>Lamiinae</taxon>
        <taxon>Monochamini</taxon>
        <taxon>Molorchus</taxon>
    </lineage>
</organism>
<feature type="chain" id="PRO_5047362641" evidence="2">
    <location>
        <begin position="19"/>
        <end position="698"/>
    </location>
</feature>
<dbReference type="Proteomes" id="UP001162164">
    <property type="component" value="Unassembled WGS sequence"/>
</dbReference>
<evidence type="ECO:0000259" key="5">
    <source>
        <dbReference type="Pfam" id="PF03723"/>
    </source>
</evidence>
<evidence type="ECO:0000259" key="4">
    <source>
        <dbReference type="Pfam" id="PF03722"/>
    </source>
</evidence>
<evidence type="ECO:0000256" key="2">
    <source>
        <dbReference type="SAM" id="SignalP"/>
    </source>
</evidence>
<keyword evidence="1" id="KW-0758">Storage protein</keyword>
<dbReference type="PANTHER" id="PTHR11511:SF5">
    <property type="entry name" value="FAT-BODY PROTEIN 1-RELATED"/>
    <property type="match status" value="1"/>
</dbReference>
<accession>A0ABQ9K7Y3</accession>
<dbReference type="EMBL" id="JAPWTJ010000002">
    <property type="protein sequence ID" value="KAJ8986132.1"/>
    <property type="molecule type" value="Genomic_DNA"/>
</dbReference>
<feature type="signal peptide" evidence="2">
    <location>
        <begin position="1"/>
        <end position="18"/>
    </location>
</feature>
<reference evidence="6" key="1">
    <citation type="journal article" date="2023" name="Insect Mol. Biol.">
        <title>Genome sequencing provides insights into the evolution of gene families encoding plant cell wall-degrading enzymes in longhorned beetles.</title>
        <authorList>
            <person name="Shin N.R."/>
            <person name="Okamura Y."/>
            <person name="Kirsch R."/>
            <person name="Pauchet Y."/>
        </authorList>
    </citation>
    <scope>NUCLEOTIDE SEQUENCE</scope>
    <source>
        <strain evidence="6">MMC_N1</strain>
    </source>
</reference>
<protein>
    <submittedName>
        <fullName evidence="6">Uncharacterized protein</fullName>
    </submittedName>
</protein>
<dbReference type="Gene3D" id="1.10.1280.10">
    <property type="entry name" value="Di-copper center containing domain from catechol oxidase"/>
    <property type="match status" value="1"/>
</dbReference>
<dbReference type="PRINTS" id="PR00187">
    <property type="entry name" value="HAEMOCYANIN"/>
</dbReference>
<feature type="domain" description="Hemocyanin middle" evidence="3">
    <location>
        <begin position="155"/>
        <end position="430"/>
    </location>
</feature>
<dbReference type="SUPFAM" id="SSF48050">
    <property type="entry name" value="Hemocyanin, N-terminal domain"/>
    <property type="match status" value="1"/>
</dbReference>
<evidence type="ECO:0000313" key="7">
    <source>
        <dbReference type="Proteomes" id="UP001162164"/>
    </source>
</evidence>
<evidence type="ECO:0000259" key="3">
    <source>
        <dbReference type="Pfam" id="PF00372"/>
    </source>
</evidence>
<evidence type="ECO:0000313" key="6">
    <source>
        <dbReference type="EMBL" id="KAJ8986132.1"/>
    </source>
</evidence>
<dbReference type="Pfam" id="PF00372">
    <property type="entry name" value="Hemocyanin_M"/>
    <property type="match status" value="1"/>
</dbReference>
<dbReference type="Pfam" id="PF03723">
    <property type="entry name" value="Hemocyanin_C"/>
    <property type="match status" value="1"/>
</dbReference>
<gene>
    <name evidence="6" type="ORF">NQ317_005602</name>
</gene>
<dbReference type="InterPro" id="IPR014756">
    <property type="entry name" value="Ig_E-set"/>
</dbReference>
<feature type="domain" description="Hemocyanin C-terminal" evidence="5">
    <location>
        <begin position="442"/>
        <end position="691"/>
    </location>
</feature>
<feature type="domain" description="Hemocyanin N-terminal" evidence="4">
    <location>
        <begin position="25"/>
        <end position="144"/>
    </location>
</feature>
<dbReference type="InterPro" id="IPR036697">
    <property type="entry name" value="Hemocyanin_N_sf"/>
</dbReference>
<dbReference type="SUPFAM" id="SSF81296">
    <property type="entry name" value="E set domains"/>
    <property type="match status" value="1"/>
</dbReference>
<evidence type="ECO:0000256" key="1">
    <source>
        <dbReference type="ARBA" id="ARBA00022761"/>
    </source>
</evidence>
<comment type="caution">
    <text evidence="6">The sequence shown here is derived from an EMBL/GenBank/DDBJ whole genome shotgun (WGS) entry which is preliminary data.</text>
</comment>
<dbReference type="InterPro" id="IPR005203">
    <property type="entry name" value="Hemocyanin_C"/>
</dbReference>
<name>A0ABQ9K7Y3_9CUCU</name>
<dbReference type="InterPro" id="IPR037020">
    <property type="entry name" value="Hemocyanin_C_sf"/>
</dbReference>
<dbReference type="Pfam" id="PF03722">
    <property type="entry name" value="Hemocyanin_N"/>
    <property type="match status" value="1"/>
</dbReference>
<dbReference type="InterPro" id="IPR013788">
    <property type="entry name" value="Hemocyanin/hexamerin"/>
</dbReference>
<keyword evidence="7" id="KW-1185">Reference proteome</keyword>
<dbReference type="InterPro" id="IPR008922">
    <property type="entry name" value="Di-copper_centre_dom_sf"/>
</dbReference>
<dbReference type="InterPro" id="IPR000896">
    <property type="entry name" value="Hemocyanin/hexamerin_mid_dom"/>
</dbReference>
<sequence length="698" mass="83498">MKLASLLLLTGLCALVASTEVPIWQKQKDVLLLVSHINQEVVYKDWEDVIKTWNVSLKISEYTKPEVVHEFELWYPYDILPKGEVFSVMYEYQLQEAIMLFKLFYYSTTYETFHKTAIWARHYFNEALFLYSYSVAVMHRPDMEGVVLATHLRNIPHYFYDAAAIQEAYYYKQIHSTQHPSPKYNQQYGYTVFSNYSGYYLNLEAEQDTMSYYLEDVGINAYYYYYNLFYPFWMSGSEYGFSSAHRGEQYLLFYQQLLARFYSERYVNHLDEIPFLDWFVPVETPYYPSLEYPMGLEFPYRPPFANLHEYFYNYGQKWMWKGKYGFSPMFIRDYEVRLNSLIDKGYLFVSSRSKHKLVHRGRFQHSWKHHRIKSRLPDAKFYGPIWYYARHLLGYSYQPITQHSIVPSALEHFETSLRDPVFYQLYKKILLKYYRFLVTLPSYTYKDLMFSGVEVKKVELDKLVTYKELFYSDMSNAVFHNTEELIDDSFKIRVVQERLNHKPFNYKITVDSDHATKSVVKVFMAPPMSLKGHNISLLENQANVILLDYFVYNLQSGENIISRNSHDSQLYGYDYLSYSKLYQEMVKSQHGKGESPTIAHHNYYGFPHRYMLPLGSHSGTPFLFYVFVYPYVPKTTPPTTMSNHLYFYPYEGDKQFYDSYSLMYPFDKPIVHDHIWYNLPNSYVMDTKIYFVDDINVV</sequence>
<keyword evidence="2" id="KW-0732">Signal</keyword>
<dbReference type="Gene3D" id="2.60.40.1520">
    <property type="entry name" value="Hemocyanin, C-terminal domain"/>
    <property type="match status" value="1"/>
</dbReference>
<dbReference type="InterPro" id="IPR005204">
    <property type="entry name" value="Hemocyanin_N"/>
</dbReference>